<accession>A0A2I0L4X8</accession>
<feature type="region of interest" description="Disordered" evidence="1">
    <location>
        <begin position="173"/>
        <end position="195"/>
    </location>
</feature>
<dbReference type="STRING" id="22663.A0A2I0L4X8"/>
<evidence type="ECO:0000313" key="3">
    <source>
        <dbReference type="Proteomes" id="UP000233551"/>
    </source>
</evidence>
<dbReference type="AlphaFoldDB" id="A0A2I0L4X8"/>
<name>A0A2I0L4X8_PUNGR</name>
<comment type="caution">
    <text evidence="2">The sequence shown here is derived from an EMBL/GenBank/DDBJ whole genome shotgun (WGS) entry which is preliminary data.</text>
</comment>
<reference evidence="2 3" key="1">
    <citation type="submission" date="2017-11" db="EMBL/GenBank/DDBJ databases">
        <title>De-novo sequencing of pomegranate (Punica granatum L.) genome.</title>
        <authorList>
            <person name="Akparov Z."/>
            <person name="Amiraslanov A."/>
            <person name="Hajiyeva S."/>
            <person name="Abbasov M."/>
            <person name="Kaur K."/>
            <person name="Hamwieh A."/>
            <person name="Solovyev V."/>
            <person name="Salamov A."/>
            <person name="Braich B."/>
            <person name="Kosarev P."/>
            <person name="Mahmoud A."/>
            <person name="Hajiyev E."/>
            <person name="Babayeva S."/>
            <person name="Izzatullayeva V."/>
            <person name="Mammadov A."/>
            <person name="Mammadov A."/>
            <person name="Sharifova S."/>
            <person name="Ojaghi J."/>
            <person name="Eynullazada K."/>
            <person name="Bayramov B."/>
            <person name="Abdulazimova A."/>
            <person name="Shahmuradov I."/>
        </authorList>
    </citation>
    <scope>NUCLEOTIDE SEQUENCE [LARGE SCALE GENOMIC DNA]</scope>
    <source>
        <strain evidence="3">cv. AG2017</strain>
        <tissue evidence="2">Leaf</tissue>
    </source>
</reference>
<feature type="compositionally biased region" description="Low complexity" evidence="1">
    <location>
        <begin position="611"/>
        <end position="634"/>
    </location>
</feature>
<gene>
    <name evidence="2" type="ORF">CRG98_004420</name>
</gene>
<protein>
    <recommendedName>
        <fullName evidence="4">Retrotransposon gag domain-containing protein</fullName>
    </recommendedName>
</protein>
<evidence type="ECO:0000256" key="1">
    <source>
        <dbReference type="SAM" id="MobiDB-lite"/>
    </source>
</evidence>
<dbReference type="PANTHER" id="PTHR33223">
    <property type="entry name" value="CCHC-TYPE DOMAIN-CONTAINING PROTEIN"/>
    <property type="match status" value="1"/>
</dbReference>
<dbReference type="EMBL" id="PGOL01000183">
    <property type="protein sequence ID" value="PKI75196.1"/>
    <property type="molecule type" value="Genomic_DNA"/>
</dbReference>
<sequence length="734" mass="81787">MENLTPRQCSWSAPWSPRGPMVIRCLSITGLPLISHLGCTLVFPSRMIKQLGSLQDILADTDHTTYQIAWANSAPSPTGRFLQANEILQIWDTRLTQDLYFPEHSTDEERAYCATSTYVAFFYLQNLGPQAAIPGYATPTTMHKELRFILEERDQHRHELTETIARLIDQKEIRRPPPTPAGISPAHSSAPSMHLLPPTSSRISPAYLGAPTPHAPPPTVHASSTFDNHVRIAALEGTINQLAANMATNMAELFALLRGPNRASSNSTPPPGQGPIVDPTPWIPSTHVPGSVDAPTPPTTQAPTVYPVTISISPTPAPTAVPLPPTAFLTSDQTMSAPPPVAPTAPPTNFLPEAETEQERRMRRMEETIRALQANETRPNTSYGDCSLFPAMRLPSKVKIPEFRTYEGTIDPRHHLRHYRRKMLKYLDYDEFVIHSFQDSLIGPTLDWFMSLKAEDIPTWADLSRKFINQYQYCAETPPTLLELRKEMAQDQKFEGYATKWRTQAAKHVPPINEAGKKLDMGIKLGRPRRQGRRRVLEEDNRWSILHGRDPAIFSKFRTYTTGRAHICTSLGALPTAPPRTADILLGSTDFILAADPIASRPSLHPPPPQAQQYKPPTMRASQSTQQTPAPQAQRGNIAPPRQRRQYTPLPVSLSHAYRQFLAGRHTTDNCWKLRDKIQDMIDEKKITFNAMKPPNVQTNPLPNHASSSGPIINLVDVCAQDAAEHGEEESPST</sequence>
<evidence type="ECO:0000313" key="2">
    <source>
        <dbReference type="EMBL" id="PKI75196.1"/>
    </source>
</evidence>
<evidence type="ECO:0008006" key="4">
    <source>
        <dbReference type="Google" id="ProtNLM"/>
    </source>
</evidence>
<organism evidence="2 3">
    <name type="scientific">Punica granatum</name>
    <name type="common">Pomegranate</name>
    <dbReference type="NCBI Taxonomy" id="22663"/>
    <lineage>
        <taxon>Eukaryota</taxon>
        <taxon>Viridiplantae</taxon>
        <taxon>Streptophyta</taxon>
        <taxon>Embryophyta</taxon>
        <taxon>Tracheophyta</taxon>
        <taxon>Spermatophyta</taxon>
        <taxon>Magnoliopsida</taxon>
        <taxon>eudicotyledons</taxon>
        <taxon>Gunneridae</taxon>
        <taxon>Pentapetalae</taxon>
        <taxon>rosids</taxon>
        <taxon>malvids</taxon>
        <taxon>Myrtales</taxon>
        <taxon>Lythraceae</taxon>
        <taxon>Punica</taxon>
    </lineage>
</organism>
<feature type="region of interest" description="Disordered" evidence="1">
    <location>
        <begin position="599"/>
        <end position="645"/>
    </location>
</feature>
<dbReference type="PANTHER" id="PTHR33223:SF8">
    <property type="entry name" value="OS04G0172440 PROTEIN"/>
    <property type="match status" value="1"/>
</dbReference>
<keyword evidence="3" id="KW-1185">Reference proteome</keyword>
<proteinExistence type="predicted"/>
<dbReference type="Proteomes" id="UP000233551">
    <property type="component" value="Unassembled WGS sequence"/>
</dbReference>